<proteinExistence type="predicted"/>
<feature type="transmembrane region" description="Helical" evidence="1">
    <location>
        <begin position="20"/>
        <end position="42"/>
    </location>
</feature>
<feature type="transmembrane region" description="Helical" evidence="1">
    <location>
        <begin position="137"/>
        <end position="153"/>
    </location>
</feature>
<evidence type="ECO:0000313" key="2">
    <source>
        <dbReference type="EMBL" id="SKB29919.1"/>
    </source>
</evidence>
<feature type="transmembrane region" description="Helical" evidence="1">
    <location>
        <begin position="54"/>
        <end position="71"/>
    </location>
</feature>
<keyword evidence="1" id="KW-0812">Transmembrane</keyword>
<sequence>MLKFIALVVMLIDHIGAKLLPQFFFLRIIGRLSFPIFAYMVATGAKRTRDLDIYISRMLIFAFISQIPFVYSSPSVSMADMSLLELSFKSFLPGVTFFANPAIIGHPGLNIGFTFCFALMAIKFINQAKEYKNDRKNVALSYLGVVAMILVAFFLRTDYMMYGVAMVLVFYNFSIEEKSIYPKLIYILPLLINVSTMIVQSASLLTVPIIKRFKDVAPNMLPRWVYYVFYPAHLLILGIIMRQF</sequence>
<feature type="transmembrane region" description="Helical" evidence="1">
    <location>
        <begin position="224"/>
        <end position="241"/>
    </location>
</feature>
<feature type="transmembrane region" description="Helical" evidence="1">
    <location>
        <begin position="184"/>
        <end position="204"/>
    </location>
</feature>
<dbReference type="InterPro" id="IPR008875">
    <property type="entry name" value="TraX"/>
</dbReference>
<reference evidence="3" key="1">
    <citation type="submission" date="2017-02" db="EMBL/GenBank/DDBJ databases">
        <authorList>
            <person name="Varghese N."/>
            <person name="Submissions S."/>
        </authorList>
    </citation>
    <scope>NUCLEOTIDE SEQUENCE [LARGE SCALE GENOMIC DNA]</scope>
    <source>
        <strain evidence="3">ATCC 35199</strain>
    </source>
</reference>
<dbReference type="OrthoDB" id="9781069at2"/>
<dbReference type="RefSeq" id="WP_079588712.1">
    <property type="nucleotide sequence ID" value="NZ_FUYN01000001.1"/>
</dbReference>
<evidence type="ECO:0000256" key="1">
    <source>
        <dbReference type="SAM" id="Phobius"/>
    </source>
</evidence>
<feature type="transmembrane region" description="Helical" evidence="1">
    <location>
        <begin position="103"/>
        <end position="125"/>
    </location>
</feature>
<gene>
    <name evidence="2" type="ORF">SAMN02745120_0765</name>
</gene>
<accession>A0A1T5A501</accession>
<protein>
    <submittedName>
        <fullName evidence="2">TraX protein</fullName>
    </submittedName>
</protein>
<dbReference type="EMBL" id="FUYN01000001">
    <property type="protein sequence ID" value="SKB29919.1"/>
    <property type="molecule type" value="Genomic_DNA"/>
</dbReference>
<dbReference type="Pfam" id="PF05857">
    <property type="entry name" value="TraX"/>
    <property type="match status" value="2"/>
</dbReference>
<keyword evidence="3" id="KW-1185">Reference proteome</keyword>
<dbReference type="AlphaFoldDB" id="A0A1T5A501"/>
<keyword evidence="1" id="KW-0472">Membrane</keyword>
<name>A0A1T5A501_9FIRM</name>
<dbReference type="Proteomes" id="UP000243406">
    <property type="component" value="Unassembled WGS sequence"/>
</dbReference>
<keyword evidence="1" id="KW-1133">Transmembrane helix</keyword>
<organism evidence="2 3">
    <name type="scientific">Acetoanaerobium noterae</name>
    <dbReference type="NCBI Taxonomy" id="745369"/>
    <lineage>
        <taxon>Bacteria</taxon>
        <taxon>Bacillati</taxon>
        <taxon>Bacillota</taxon>
        <taxon>Clostridia</taxon>
        <taxon>Peptostreptococcales</taxon>
        <taxon>Filifactoraceae</taxon>
        <taxon>Acetoanaerobium</taxon>
    </lineage>
</organism>
<feature type="transmembrane region" description="Helical" evidence="1">
    <location>
        <begin position="159"/>
        <end position="175"/>
    </location>
</feature>
<evidence type="ECO:0000313" key="3">
    <source>
        <dbReference type="Proteomes" id="UP000243406"/>
    </source>
</evidence>